<dbReference type="PROSITE" id="PS51272">
    <property type="entry name" value="SLH"/>
    <property type="match status" value="3"/>
</dbReference>
<dbReference type="Pfam" id="PF00395">
    <property type="entry name" value="SLH"/>
    <property type="match status" value="3"/>
</dbReference>
<dbReference type="InterPro" id="IPR051465">
    <property type="entry name" value="Cell_Envelope_Struct_Comp"/>
</dbReference>
<dbReference type="InterPro" id="IPR035940">
    <property type="entry name" value="CAP_sf"/>
</dbReference>
<dbReference type="InterPro" id="IPR001119">
    <property type="entry name" value="SLH_dom"/>
</dbReference>
<dbReference type="CDD" id="cd05379">
    <property type="entry name" value="CAP_bacterial"/>
    <property type="match status" value="1"/>
</dbReference>
<dbReference type="Pfam" id="PF14504">
    <property type="entry name" value="CAP_assoc_N"/>
    <property type="match status" value="1"/>
</dbReference>
<reference evidence="5" key="1">
    <citation type="journal article" date="2019" name="Int. J. Syst. Evol. Microbiol.">
        <title>The Global Catalogue of Microorganisms (GCM) 10K type strain sequencing project: providing services to taxonomists for standard genome sequencing and annotation.</title>
        <authorList>
            <consortium name="The Broad Institute Genomics Platform"/>
            <consortium name="The Broad Institute Genome Sequencing Center for Infectious Disease"/>
            <person name="Wu L."/>
            <person name="Ma J."/>
        </authorList>
    </citation>
    <scope>NUCLEOTIDE SEQUENCE [LARGE SCALE GENOMIC DNA]</scope>
    <source>
        <strain evidence="5">CGMCC 1.15790</strain>
    </source>
</reference>
<proteinExistence type="predicted"/>
<sequence length="497" mass="57147">MKKIIGSVLLLIMLFAFPLTGETKETFSDVKEGYWAFEEIEFLVEKGIINGYQDGTFQPQREVNRGQTAKMIALALDLERSVDSPISFTDVNETDSYYPYIQAVANNEIMKGRSNTFDTYAPLSRAQMAVTLNRAFPFTKERDVTFSDVPKEYWAFEDIQILASNGITTGFKDGTFGPTDTITRAQFAVFLARALEEDFRVQDVNSPPSHVGSEKEAWKFLGIGVGDSLETLQTELGEPEAMEESRYNFQWHVYHNYYQDYVQYGIQDGKVVAVYSNQDTWRSEDGLVLDKLKRDVIATYGDPLTSIEKGNYSFSLNTETSGTYIIGDQYVTFFYDAHRDHRITAVLIIDQAVEEEFQQYYKKPTKQLKDSYERMVFYLANAQRERFSRGTLAWDDAAANTARDHSIDMAQNGFFDHTNLNGEDPFDRMMKNHIRFYNAAENIAYGQVSPIYVHHSWMNSKSHRSALLGDYTRLGVGVAFHDQYHQPYYTQNFYTPR</sequence>
<dbReference type="InterPro" id="IPR014044">
    <property type="entry name" value="CAP_dom"/>
</dbReference>
<dbReference type="Proteomes" id="UP001596143">
    <property type="component" value="Unassembled WGS sequence"/>
</dbReference>
<evidence type="ECO:0000256" key="1">
    <source>
        <dbReference type="ARBA" id="ARBA00022729"/>
    </source>
</evidence>
<dbReference type="EMBL" id="JBHSPF010000022">
    <property type="protein sequence ID" value="MFC5628438.1"/>
    <property type="molecule type" value="Genomic_DNA"/>
</dbReference>
<feature type="domain" description="SLH" evidence="3">
    <location>
        <begin position="142"/>
        <end position="205"/>
    </location>
</feature>
<gene>
    <name evidence="4" type="ORF">ACFPTR_05940</name>
</gene>
<organism evidence="4 5">
    <name type="scientific">Aliibacillus thermotolerans</name>
    <dbReference type="NCBI Taxonomy" id="1834418"/>
    <lineage>
        <taxon>Bacteria</taxon>
        <taxon>Bacillati</taxon>
        <taxon>Bacillota</taxon>
        <taxon>Bacilli</taxon>
        <taxon>Bacillales</taxon>
        <taxon>Bacillaceae</taxon>
        <taxon>Aliibacillus</taxon>
    </lineage>
</organism>
<keyword evidence="5" id="KW-1185">Reference proteome</keyword>
<evidence type="ECO:0000313" key="4">
    <source>
        <dbReference type="EMBL" id="MFC5628438.1"/>
    </source>
</evidence>
<evidence type="ECO:0000256" key="2">
    <source>
        <dbReference type="SAM" id="SignalP"/>
    </source>
</evidence>
<keyword evidence="1 2" id="KW-0732">Signal</keyword>
<dbReference type="PANTHER" id="PTHR43308">
    <property type="entry name" value="OUTER MEMBRANE PROTEIN ALPHA-RELATED"/>
    <property type="match status" value="1"/>
</dbReference>
<accession>A0ABW0U4W0</accession>
<protein>
    <submittedName>
        <fullName evidence="4">S-layer homology domain-containing protein</fullName>
    </submittedName>
</protein>
<feature type="signal peptide" evidence="2">
    <location>
        <begin position="1"/>
        <end position="21"/>
    </location>
</feature>
<feature type="domain" description="SLH" evidence="3">
    <location>
        <begin position="87"/>
        <end position="141"/>
    </location>
</feature>
<name>A0ABW0U4W0_9BACI</name>
<feature type="chain" id="PRO_5046399732" evidence="2">
    <location>
        <begin position="22"/>
        <end position="497"/>
    </location>
</feature>
<dbReference type="Pfam" id="PF00188">
    <property type="entry name" value="CAP"/>
    <property type="match status" value="1"/>
</dbReference>
<evidence type="ECO:0000313" key="5">
    <source>
        <dbReference type="Proteomes" id="UP001596143"/>
    </source>
</evidence>
<feature type="domain" description="SLH" evidence="3">
    <location>
        <begin position="23"/>
        <end position="86"/>
    </location>
</feature>
<dbReference type="SUPFAM" id="SSF55797">
    <property type="entry name" value="PR-1-like"/>
    <property type="match status" value="1"/>
</dbReference>
<dbReference type="PANTHER" id="PTHR43308:SF5">
    <property type="entry name" value="S-LAYER PROTEIN _ PEPTIDOGLYCAN ENDO-BETA-N-ACETYLGLUCOSAMINIDASE"/>
    <property type="match status" value="1"/>
</dbReference>
<dbReference type="Gene3D" id="3.40.33.10">
    <property type="entry name" value="CAP"/>
    <property type="match status" value="1"/>
</dbReference>
<dbReference type="RefSeq" id="WP_270898316.1">
    <property type="nucleotide sequence ID" value="NZ_JBHSPF010000022.1"/>
</dbReference>
<dbReference type="InterPro" id="IPR029410">
    <property type="entry name" value="CAP_assoc"/>
</dbReference>
<comment type="caution">
    <text evidence="4">The sequence shown here is derived from an EMBL/GenBank/DDBJ whole genome shotgun (WGS) entry which is preliminary data.</text>
</comment>
<evidence type="ECO:0000259" key="3">
    <source>
        <dbReference type="PROSITE" id="PS51272"/>
    </source>
</evidence>